<proteinExistence type="predicted"/>
<reference evidence="2" key="1">
    <citation type="submission" date="2010-07" db="EMBL/GenBank/DDBJ databases">
        <authorList>
            <person name="Muzny D."/>
            <person name="Qin X."/>
            <person name="Deng J."/>
            <person name="Jiang H."/>
            <person name="Liu Y."/>
            <person name="Qu J."/>
            <person name="Song X.-Z."/>
            <person name="Zhang L."/>
            <person name="Thornton R."/>
            <person name="Coyle M."/>
            <person name="Francisco L."/>
            <person name="Jackson L."/>
            <person name="Javaid M."/>
            <person name="Korchina V."/>
            <person name="Kovar C."/>
            <person name="Mata R."/>
            <person name="Mathew T."/>
            <person name="Ngo R."/>
            <person name="Nguyen L."/>
            <person name="Nguyen N."/>
            <person name="Okwuonu G."/>
            <person name="Ongeri F."/>
            <person name="Pham C."/>
            <person name="Simmons D."/>
            <person name="Wilczek-Boney K."/>
            <person name="Hale W."/>
            <person name="Jakkamsetti A."/>
            <person name="Pham P."/>
            <person name="Ruth R."/>
            <person name="San Lucas F."/>
            <person name="Warren J."/>
            <person name="Zhang J."/>
            <person name="Zhao Z."/>
            <person name="Zhou C."/>
            <person name="Zhu D."/>
            <person name="Lee S."/>
            <person name="Bess C."/>
            <person name="Blankenburg K."/>
            <person name="Forbes L."/>
            <person name="Fu Q."/>
            <person name="Gubbala S."/>
            <person name="Hirani K."/>
            <person name="Jayaseelan J.C."/>
            <person name="Lara F."/>
            <person name="Munidasa M."/>
            <person name="Palculict T."/>
            <person name="Patil S."/>
            <person name="Pu L.-L."/>
            <person name="Saada N."/>
            <person name="Tang L."/>
            <person name="Weissenberger G."/>
            <person name="Zhu Y."/>
            <person name="Hemphill L."/>
            <person name="Shang Y."/>
            <person name="Youmans B."/>
            <person name="Ayvaz T."/>
            <person name="Ross M."/>
            <person name="Santibanez J."/>
            <person name="Aqrawi P."/>
            <person name="Gross S."/>
            <person name="Joshi V."/>
            <person name="Fowler G."/>
            <person name="Nazareth L."/>
            <person name="Reid J."/>
            <person name="Worley K."/>
            <person name="Petrosino J."/>
            <person name="Highlander S."/>
            <person name="Gibbs R."/>
        </authorList>
    </citation>
    <scope>NUCLEOTIDE SEQUENCE [LARGE SCALE GENOMIC DNA]</scope>
    <source>
        <strain evidence="2">DSM 16973</strain>
    </source>
</reference>
<dbReference type="HOGENOM" id="CLU_486487_0_0_10"/>
<dbReference type="InterPro" id="IPR011050">
    <property type="entry name" value="Pectin_lyase_fold/virulence"/>
</dbReference>
<dbReference type="RefSeq" id="WP_006949363.1">
    <property type="nucleotide sequence ID" value="NZ_BAJI01000003.1"/>
</dbReference>
<protein>
    <recommendedName>
        <fullName evidence="4">Right handed beta helix domain-containing protein</fullName>
    </recommendedName>
</protein>
<name>E0NSX8_9BACT</name>
<dbReference type="BioCyc" id="PMAR862515-HMP:GMOO-1353-MONOMER"/>
<gene>
    <name evidence="2" type="ORF">HMPREF0658_1330</name>
</gene>
<evidence type="ECO:0000313" key="2">
    <source>
        <dbReference type="EMBL" id="EFM01842.1"/>
    </source>
</evidence>
<evidence type="ECO:0008006" key="4">
    <source>
        <dbReference type="Google" id="ProtNLM"/>
    </source>
</evidence>
<feature type="signal peptide" evidence="1">
    <location>
        <begin position="1"/>
        <end position="21"/>
    </location>
</feature>
<keyword evidence="3" id="KW-1185">Reference proteome</keyword>
<evidence type="ECO:0000256" key="1">
    <source>
        <dbReference type="SAM" id="SignalP"/>
    </source>
</evidence>
<organism evidence="2 3">
    <name type="scientific">Hoylesella marshii DSM 16973 = JCM 13450</name>
    <dbReference type="NCBI Taxonomy" id="862515"/>
    <lineage>
        <taxon>Bacteria</taxon>
        <taxon>Pseudomonadati</taxon>
        <taxon>Bacteroidota</taxon>
        <taxon>Bacteroidia</taxon>
        <taxon>Bacteroidales</taxon>
        <taxon>Prevotellaceae</taxon>
        <taxon>Hoylesella</taxon>
    </lineage>
</organism>
<dbReference type="OrthoDB" id="8901262at2"/>
<dbReference type="eggNOG" id="COG3210">
    <property type="taxonomic scope" value="Bacteria"/>
</dbReference>
<dbReference type="STRING" id="862515.HMPREF0658_1330"/>
<dbReference type="EMBL" id="AEEI01000043">
    <property type="protein sequence ID" value="EFM01842.1"/>
    <property type="molecule type" value="Genomic_DNA"/>
</dbReference>
<feature type="chain" id="PRO_5003138314" description="Right handed beta helix domain-containing protein" evidence="1">
    <location>
        <begin position="22"/>
        <end position="530"/>
    </location>
</feature>
<keyword evidence="1" id="KW-0732">Signal</keyword>
<sequence length="530" mass="55850">MKHLLLTSAMLLTMSVQLTHATVHYVKAGATGDGTSWATASGSIDDMLEKAVSGDEIWIATGTYKPVKLINSSKKNSRAFTLKEGVSLYGGFAGTETSKADRTFAASGKAYDFEHETILSGDDDVPDVWERALMYASNYRYGWRVEKDLIPGTANNSNHILYSNVKFEKATVINGFTLKGGNAMVWKVKAAGGALYAKGNVHLAACKVLENSAYFTVQSTGSSDTQGGAVRLEGSGTASIEDCYFARNFSHSSFGNGLGGAVYAINVTIARCEFEHCVALDAGGALVNVGGTVSQCRFSDCYAFTGGAVYNQGTMTDSHIFDCRGIHGGGLFNTVKAERVVVAGCHADTEDYGATEGGKGGGIYNQGGEVFGVVVYNNLAFKGGGIFVRGGRITSCTVQHNAGRNTNVDADLDYFDGSSEADNVVNTIAGAVGDTNFHNPTSFYGVASNDTQKAAIRTASWALVAGSSLAGKGYEAYTTGIAAPSMAGEVVSTTYYTLDGMVTQPVHGGVYIKRDRLSNGHVITKKLVIK</sequence>
<accession>E0NSX8</accession>
<dbReference type="SUPFAM" id="SSF51126">
    <property type="entry name" value="Pectin lyase-like"/>
    <property type="match status" value="1"/>
</dbReference>
<comment type="caution">
    <text evidence="2">The sequence shown here is derived from an EMBL/GenBank/DDBJ whole genome shotgun (WGS) entry which is preliminary data.</text>
</comment>
<evidence type="ECO:0000313" key="3">
    <source>
        <dbReference type="Proteomes" id="UP000004394"/>
    </source>
</evidence>
<dbReference type="Proteomes" id="UP000004394">
    <property type="component" value="Unassembled WGS sequence"/>
</dbReference>
<dbReference type="AlphaFoldDB" id="E0NSX8"/>